<dbReference type="AlphaFoldDB" id="A0A1V3WEA5"/>
<feature type="region of interest" description="Disordered" evidence="1">
    <location>
        <begin position="1"/>
        <end position="38"/>
    </location>
</feature>
<evidence type="ECO:0000313" key="2">
    <source>
        <dbReference type="EMBL" id="OOK65317.1"/>
    </source>
</evidence>
<proteinExistence type="predicted"/>
<evidence type="ECO:0000313" key="3">
    <source>
        <dbReference type="Proteomes" id="UP000188532"/>
    </source>
</evidence>
<comment type="caution">
    <text evidence="2">The sequence shown here is derived from an EMBL/GenBank/DDBJ whole genome shotgun (WGS) entry which is preliminary data.</text>
</comment>
<organism evidence="2 3">
    <name type="scientific">Mycobacterium kansasii</name>
    <dbReference type="NCBI Taxonomy" id="1768"/>
    <lineage>
        <taxon>Bacteria</taxon>
        <taxon>Bacillati</taxon>
        <taxon>Actinomycetota</taxon>
        <taxon>Actinomycetes</taxon>
        <taxon>Mycobacteriales</taxon>
        <taxon>Mycobacteriaceae</taxon>
        <taxon>Mycobacterium</taxon>
    </lineage>
</organism>
<name>A0A1V3WEA5_MYCKA</name>
<reference evidence="2 3" key="1">
    <citation type="submission" date="2017-02" db="EMBL/GenBank/DDBJ databases">
        <title>Complete genome sequences of Mycobacterium kansasii strains isolated from rhesus macaques.</title>
        <authorList>
            <person name="Panda A."/>
            <person name="Nagaraj S."/>
            <person name="Zhao X."/>
            <person name="Tettelin H."/>
            <person name="Detolla L.J."/>
        </authorList>
    </citation>
    <scope>NUCLEOTIDE SEQUENCE [LARGE SCALE GENOMIC DNA]</scope>
    <source>
        <strain evidence="2 3">11-3469</strain>
    </source>
</reference>
<protein>
    <submittedName>
        <fullName evidence="2">Uncharacterized protein</fullName>
    </submittedName>
</protein>
<sequence>MGIPARTGGTGGALAGENPRRGSTAVTSSPGPGRMNGV</sequence>
<evidence type="ECO:0000256" key="1">
    <source>
        <dbReference type="SAM" id="MobiDB-lite"/>
    </source>
</evidence>
<dbReference type="EMBL" id="MVBN01000011">
    <property type="protein sequence ID" value="OOK65317.1"/>
    <property type="molecule type" value="Genomic_DNA"/>
</dbReference>
<gene>
    <name evidence="2" type="ORF">BZL29_7896</name>
</gene>
<accession>A0A1V3WEA5</accession>
<dbReference type="Proteomes" id="UP000188532">
    <property type="component" value="Unassembled WGS sequence"/>
</dbReference>